<dbReference type="InterPro" id="IPR001919">
    <property type="entry name" value="CBD2"/>
</dbReference>
<evidence type="ECO:0000256" key="1">
    <source>
        <dbReference type="ARBA" id="ARBA00000681"/>
    </source>
</evidence>
<evidence type="ECO:0000256" key="6">
    <source>
        <dbReference type="ARBA" id="ARBA00022801"/>
    </source>
</evidence>
<dbReference type="Pfam" id="PF00331">
    <property type="entry name" value="Glyco_hydro_10"/>
    <property type="match status" value="1"/>
</dbReference>
<keyword evidence="7 11" id="KW-0119">Carbohydrate metabolism</keyword>
<comment type="similarity">
    <text evidence="2 11">Belongs to the glycosyl hydrolase 10 (cellulase F) family.</text>
</comment>
<evidence type="ECO:0000256" key="5">
    <source>
        <dbReference type="ARBA" id="ARBA00022737"/>
    </source>
</evidence>
<dbReference type="PROSITE" id="PS00591">
    <property type="entry name" value="GH10_1"/>
    <property type="match status" value="1"/>
</dbReference>
<dbReference type="SMART" id="SM00633">
    <property type="entry name" value="Glyco_10"/>
    <property type="match status" value="1"/>
</dbReference>
<dbReference type="Pfam" id="PF00553">
    <property type="entry name" value="CBM_2"/>
    <property type="match status" value="1"/>
</dbReference>
<dbReference type="InterPro" id="IPR044846">
    <property type="entry name" value="GH10"/>
</dbReference>
<evidence type="ECO:0000256" key="10">
    <source>
        <dbReference type="PROSITE-ProRule" id="PRU10061"/>
    </source>
</evidence>
<feature type="domain" description="CBM2" evidence="14">
    <location>
        <begin position="554"/>
        <end position="666"/>
    </location>
</feature>
<protein>
    <recommendedName>
        <fullName evidence="11">Beta-xylanase</fullName>
        <ecNumber evidence="11">3.2.1.8</ecNumber>
    </recommendedName>
</protein>
<dbReference type="InterPro" id="IPR008979">
    <property type="entry name" value="Galactose-bd-like_sf"/>
</dbReference>
<evidence type="ECO:0000256" key="11">
    <source>
        <dbReference type="RuleBase" id="RU361174"/>
    </source>
</evidence>
<dbReference type="PANTHER" id="PTHR31490">
    <property type="entry name" value="GLYCOSYL HYDROLASE"/>
    <property type="match status" value="1"/>
</dbReference>
<dbReference type="SMART" id="SM00637">
    <property type="entry name" value="CBD_II"/>
    <property type="match status" value="1"/>
</dbReference>
<proteinExistence type="inferred from homology"/>
<dbReference type="PANTHER" id="PTHR31490:SF88">
    <property type="entry name" value="BETA-XYLANASE"/>
    <property type="match status" value="1"/>
</dbReference>
<feature type="compositionally biased region" description="Low complexity" evidence="12">
    <location>
        <begin position="524"/>
        <end position="554"/>
    </location>
</feature>
<evidence type="ECO:0000256" key="2">
    <source>
        <dbReference type="ARBA" id="ARBA00007495"/>
    </source>
</evidence>
<keyword evidence="3" id="KW-0858">Xylan degradation</keyword>
<reference evidence="16" key="1">
    <citation type="submission" date="2021-01" db="EMBL/GenBank/DDBJ databases">
        <title>Whole genome shotgun sequence of Dactylosporangium siamense NBRC 106093.</title>
        <authorList>
            <person name="Komaki H."/>
            <person name="Tamura T."/>
        </authorList>
    </citation>
    <scope>NUCLEOTIDE SEQUENCE</scope>
    <source>
        <strain evidence="16">NBRC 106093</strain>
    </source>
</reference>
<dbReference type="InterPro" id="IPR001000">
    <property type="entry name" value="GH10_dom"/>
</dbReference>
<dbReference type="GO" id="GO:0045493">
    <property type="term" value="P:xylan catabolic process"/>
    <property type="evidence" value="ECO:0007669"/>
    <property type="project" value="UniProtKB-KW"/>
</dbReference>
<comment type="caution">
    <text evidence="16">The sequence shown here is derived from an EMBL/GenBank/DDBJ whole genome shotgun (WGS) entry which is preliminary data.</text>
</comment>
<feature type="domain" description="GH10" evidence="15">
    <location>
        <begin position="32"/>
        <end position="345"/>
    </location>
</feature>
<dbReference type="InterPro" id="IPR017853">
    <property type="entry name" value="GH"/>
</dbReference>
<dbReference type="EC" id="3.2.1.8" evidence="11"/>
<keyword evidence="17" id="KW-1185">Reference proteome</keyword>
<keyword evidence="6 11" id="KW-0378">Hydrolase</keyword>
<dbReference type="GO" id="GO:0031176">
    <property type="term" value="F:endo-1,4-beta-xylanase activity"/>
    <property type="evidence" value="ECO:0007669"/>
    <property type="project" value="UniProtKB-EC"/>
</dbReference>
<dbReference type="InterPro" id="IPR012291">
    <property type="entry name" value="CBM2_carb-bd_dom_sf"/>
</dbReference>
<dbReference type="AlphaFoldDB" id="A0A919PEZ4"/>
<evidence type="ECO:0000256" key="13">
    <source>
        <dbReference type="SAM" id="SignalP"/>
    </source>
</evidence>
<evidence type="ECO:0000313" key="16">
    <source>
        <dbReference type="EMBL" id="GIG42704.1"/>
    </source>
</evidence>
<evidence type="ECO:0000256" key="12">
    <source>
        <dbReference type="SAM" id="MobiDB-lite"/>
    </source>
</evidence>
<dbReference type="InterPro" id="IPR008965">
    <property type="entry name" value="CBM2/CBM3_carb-bd_dom_sf"/>
</dbReference>
<evidence type="ECO:0000256" key="8">
    <source>
        <dbReference type="ARBA" id="ARBA00023295"/>
    </source>
</evidence>
<dbReference type="Gene3D" id="2.60.120.260">
    <property type="entry name" value="Galactose-binding domain-like"/>
    <property type="match status" value="1"/>
</dbReference>
<dbReference type="PRINTS" id="PR00134">
    <property type="entry name" value="GLHYDRLASE10"/>
</dbReference>
<dbReference type="Pfam" id="PF02018">
    <property type="entry name" value="CBM_4_9"/>
    <property type="match status" value="1"/>
</dbReference>
<dbReference type="Gene3D" id="2.60.40.290">
    <property type="match status" value="1"/>
</dbReference>
<dbReference type="SUPFAM" id="SSF49384">
    <property type="entry name" value="Carbohydrate-binding domain"/>
    <property type="match status" value="1"/>
</dbReference>
<dbReference type="SUPFAM" id="SSF51445">
    <property type="entry name" value="(Trans)glycosidases"/>
    <property type="match status" value="1"/>
</dbReference>
<dbReference type="GO" id="GO:0030247">
    <property type="term" value="F:polysaccharide binding"/>
    <property type="evidence" value="ECO:0007669"/>
    <property type="project" value="UniProtKB-UniRule"/>
</dbReference>
<accession>A0A919PEZ4</accession>
<organism evidence="16 17">
    <name type="scientific">Dactylosporangium siamense</name>
    <dbReference type="NCBI Taxonomy" id="685454"/>
    <lineage>
        <taxon>Bacteria</taxon>
        <taxon>Bacillati</taxon>
        <taxon>Actinomycetota</taxon>
        <taxon>Actinomycetes</taxon>
        <taxon>Micromonosporales</taxon>
        <taxon>Micromonosporaceae</taxon>
        <taxon>Dactylosporangium</taxon>
    </lineage>
</organism>
<evidence type="ECO:0000256" key="4">
    <source>
        <dbReference type="ARBA" id="ARBA00022729"/>
    </source>
</evidence>
<feature type="signal peptide" evidence="13">
    <location>
        <begin position="1"/>
        <end position="31"/>
    </location>
</feature>
<dbReference type="PROSITE" id="PS51760">
    <property type="entry name" value="GH10_2"/>
    <property type="match status" value="1"/>
</dbReference>
<dbReference type="Proteomes" id="UP000660611">
    <property type="component" value="Unassembled WGS sequence"/>
</dbReference>
<keyword evidence="5" id="KW-0677">Repeat</keyword>
<sequence length="666" mass="68701">MNHRSWTRHARTVAVVAAAGALVAAVLPVLAASAGQTLAQVATARGFHIGTAAGVRTLASSQWRQVADTQFNSVTMGNEGKWDATEPTQGQFDFAAADAIADYAAATGKRLRGHTLVWHSQLPSWVSTDRTAAAQRQVLIDHVTGVAGHFAGDVAQWDVVNEPFNEDGTLRSSVWYTRLGESYIADALTAARAADPAAKLFINDYNVEGVNAKSTGLYNLVQRLQAAGVPIDGVGLQAHLIVGQVPSTLRQNIERFTALGLKVEITELDVRIPLPADTAELTQQAADYRAVVGACAAVAGCTGVTTWGVGEVDSWIPAFFPGYGAALLFDEQWRARPAYTAVVEALGGTATVPAPPPVPSLVSVAAYPFESGLAGWGSRGSEVTTQVTTVAHGGTGSVLSSGRTATWQGPTRPVLDLLAPGKLYTVSAWARTASGTGTARLSMQRQNGTATRYENVSANTAIGTSWTLLRGDYLFLPGATALSVYLETTDTTGDLYLDDVTIETEGPPVSSSASASASASASVSVSPSASRSVSPSASRSVSPSASRSPSASPSQGGPAGCVVRYTTNDWGGGFVGDVTVTNTGAAVNGWTVRWTFAGDQRVNQAWGATVTQAGAAVSATNAAWNGTVGAGAAVNFGFLASYTAGYTGGNARPAAFTFNGTACTVS</sequence>
<dbReference type="PROSITE" id="PS51173">
    <property type="entry name" value="CBM2"/>
    <property type="match status" value="1"/>
</dbReference>
<keyword evidence="4 13" id="KW-0732">Signal</keyword>
<name>A0A919PEZ4_9ACTN</name>
<evidence type="ECO:0000259" key="15">
    <source>
        <dbReference type="PROSITE" id="PS51760"/>
    </source>
</evidence>
<feature type="region of interest" description="Disordered" evidence="12">
    <location>
        <begin position="524"/>
        <end position="559"/>
    </location>
</feature>
<dbReference type="InterPro" id="IPR031158">
    <property type="entry name" value="GH10_AS"/>
</dbReference>
<feature type="active site" description="Nucleophile" evidence="10">
    <location>
        <position position="267"/>
    </location>
</feature>
<dbReference type="EMBL" id="BONQ01000016">
    <property type="protein sequence ID" value="GIG42704.1"/>
    <property type="molecule type" value="Genomic_DNA"/>
</dbReference>
<evidence type="ECO:0000256" key="9">
    <source>
        <dbReference type="ARBA" id="ARBA00023326"/>
    </source>
</evidence>
<feature type="chain" id="PRO_5037471634" description="Beta-xylanase" evidence="13">
    <location>
        <begin position="32"/>
        <end position="666"/>
    </location>
</feature>
<dbReference type="SUPFAM" id="SSF49785">
    <property type="entry name" value="Galactose-binding domain-like"/>
    <property type="match status" value="1"/>
</dbReference>
<evidence type="ECO:0000313" key="17">
    <source>
        <dbReference type="Proteomes" id="UP000660611"/>
    </source>
</evidence>
<gene>
    <name evidence="16" type="ORF">Dsi01nite_007450</name>
</gene>
<evidence type="ECO:0000259" key="14">
    <source>
        <dbReference type="PROSITE" id="PS51173"/>
    </source>
</evidence>
<comment type="catalytic activity">
    <reaction evidence="1 11">
        <text>Endohydrolysis of (1-&gt;4)-beta-D-xylosidic linkages in xylans.</text>
        <dbReference type="EC" id="3.2.1.8"/>
    </reaction>
</comment>
<dbReference type="Gene3D" id="3.20.20.80">
    <property type="entry name" value="Glycosidases"/>
    <property type="match status" value="1"/>
</dbReference>
<dbReference type="InterPro" id="IPR003305">
    <property type="entry name" value="CenC_carb-bd"/>
</dbReference>
<keyword evidence="9 11" id="KW-0624">Polysaccharide degradation</keyword>
<evidence type="ECO:0000256" key="3">
    <source>
        <dbReference type="ARBA" id="ARBA00022651"/>
    </source>
</evidence>
<keyword evidence="8 11" id="KW-0326">Glycosidase</keyword>
<evidence type="ECO:0000256" key="7">
    <source>
        <dbReference type="ARBA" id="ARBA00023277"/>
    </source>
</evidence>
<dbReference type="RefSeq" id="WP_203844588.1">
    <property type="nucleotide sequence ID" value="NZ_BAAAVW010000002.1"/>
</dbReference>